<evidence type="ECO:0000313" key="8">
    <source>
        <dbReference type="EMBL" id="SBW10198.1"/>
    </source>
</evidence>
<keyword evidence="5 7" id="KW-0687">Ribonucleoprotein</keyword>
<dbReference type="SUPFAM" id="SSF53137">
    <property type="entry name" value="Translational machinery components"/>
    <property type="match status" value="1"/>
</dbReference>
<evidence type="ECO:0000256" key="7">
    <source>
        <dbReference type="HAMAP-Rule" id="MF_01337"/>
    </source>
</evidence>
<dbReference type="GO" id="GO:0003735">
    <property type="term" value="F:structural constituent of ribosome"/>
    <property type="evidence" value="ECO:0007669"/>
    <property type="project" value="InterPro"/>
</dbReference>
<dbReference type="FunFam" id="3.30.420.100:FF:000001">
    <property type="entry name" value="50S ribosomal protein L18"/>
    <property type="match status" value="1"/>
</dbReference>
<accession>A0A212KF07</accession>
<dbReference type="NCBIfam" id="TIGR00060">
    <property type="entry name" value="L18_bact"/>
    <property type="match status" value="1"/>
</dbReference>
<keyword evidence="2 7" id="KW-0699">rRNA-binding</keyword>
<dbReference type="InterPro" id="IPR005484">
    <property type="entry name" value="Ribosomal_uL18_bac/plant/anim"/>
</dbReference>
<dbReference type="PANTHER" id="PTHR12899:SF3">
    <property type="entry name" value="LARGE RIBOSOMAL SUBUNIT PROTEIN UL18M"/>
    <property type="match status" value="1"/>
</dbReference>
<dbReference type="InterPro" id="IPR057268">
    <property type="entry name" value="Ribosomal_L18"/>
</dbReference>
<evidence type="ECO:0000256" key="5">
    <source>
        <dbReference type="ARBA" id="ARBA00023274"/>
    </source>
</evidence>
<organism evidence="8">
    <name type="scientific">uncultured delta proteobacterium</name>
    <dbReference type="NCBI Taxonomy" id="34034"/>
    <lineage>
        <taxon>Bacteria</taxon>
        <taxon>Deltaproteobacteria</taxon>
        <taxon>environmental samples</taxon>
    </lineage>
</organism>
<dbReference type="AlphaFoldDB" id="A0A212KF07"/>
<dbReference type="Gene3D" id="3.30.420.100">
    <property type="match status" value="1"/>
</dbReference>
<evidence type="ECO:0000256" key="6">
    <source>
        <dbReference type="ARBA" id="ARBA00035197"/>
    </source>
</evidence>
<dbReference type="HAMAP" id="MF_01337_B">
    <property type="entry name" value="Ribosomal_uL18_B"/>
    <property type="match status" value="1"/>
</dbReference>
<comment type="subunit">
    <text evidence="7">Part of the 50S ribosomal subunit; part of the 5S rRNA/L5/L18/L25 subcomplex. Contacts the 5S and 23S rRNAs.</text>
</comment>
<proteinExistence type="inferred from homology"/>
<dbReference type="GO" id="GO:0006412">
    <property type="term" value="P:translation"/>
    <property type="evidence" value="ECO:0007669"/>
    <property type="project" value="UniProtKB-UniRule"/>
</dbReference>
<dbReference type="PANTHER" id="PTHR12899">
    <property type="entry name" value="39S RIBOSOMAL PROTEIN L18, MITOCHONDRIAL"/>
    <property type="match status" value="1"/>
</dbReference>
<dbReference type="GO" id="GO:0008097">
    <property type="term" value="F:5S rRNA binding"/>
    <property type="evidence" value="ECO:0007669"/>
    <property type="project" value="TreeGrafter"/>
</dbReference>
<dbReference type="InterPro" id="IPR004389">
    <property type="entry name" value="Ribosomal_uL18_bac-type"/>
</dbReference>
<keyword evidence="4 7" id="KW-0689">Ribosomal protein</keyword>
<protein>
    <recommendedName>
        <fullName evidence="6 7">Large ribosomal subunit protein uL18</fullName>
    </recommendedName>
</protein>
<keyword evidence="3 7" id="KW-0694">RNA-binding</keyword>
<evidence type="ECO:0000256" key="2">
    <source>
        <dbReference type="ARBA" id="ARBA00022730"/>
    </source>
</evidence>
<gene>
    <name evidence="7 8" type="primary">rplR</name>
    <name evidence="8" type="ORF">KL86DPRO_60069</name>
</gene>
<evidence type="ECO:0000256" key="3">
    <source>
        <dbReference type="ARBA" id="ARBA00022884"/>
    </source>
</evidence>
<dbReference type="EMBL" id="FLUQ01000006">
    <property type="protein sequence ID" value="SBW10198.1"/>
    <property type="molecule type" value="Genomic_DNA"/>
</dbReference>
<evidence type="ECO:0000256" key="1">
    <source>
        <dbReference type="ARBA" id="ARBA00007116"/>
    </source>
</evidence>
<comment type="similarity">
    <text evidence="1 7">Belongs to the universal ribosomal protein uL18 family.</text>
</comment>
<dbReference type="GO" id="GO:0022625">
    <property type="term" value="C:cytosolic large ribosomal subunit"/>
    <property type="evidence" value="ECO:0007669"/>
    <property type="project" value="TreeGrafter"/>
</dbReference>
<dbReference type="CDD" id="cd00432">
    <property type="entry name" value="Ribosomal_L18_L5e"/>
    <property type="match status" value="1"/>
</dbReference>
<dbReference type="Pfam" id="PF00861">
    <property type="entry name" value="Ribosomal_L18p"/>
    <property type="match status" value="1"/>
</dbReference>
<comment type="function">
    <text evidence="7">This is one of the proteins that bind and probably mediate the attachment of the 5S RNA into the large ribosomal subunit, where it forms part of the central protuberance.</text>
</comment>
<reference evidence="8" key="1">
    <citation type="submission" date="2016-04" db="EMBL/GenBank/DDBJ databases">
        <authorList>
            <person name="Evans L.H."/>
            <person name="Alamgir A."/>
            <person name="Owens N."/>
            <person name="Weber N.D."/>
            <person name="Virtaneva K."/>
            <person name="Barbian K."/>
            <person name="Babar A."/>
            <person name="Rosenke K."/>
        </authorList>
    </citation>
    <scope>NUCLEOTIDE SEQUENCE</scope>
    <source>
        <strain evidence="8">86</strain>
    </source>
</reference>
<name>A0A212KF07_9DELT</name>
<sequence>MAMTKEEARCRRKIRIRKKISGDEARPRLVVFRSNVHIYAQIVDDTTGNTLVATSTQVLNKGDGKGHCNKTGADLVGKEIARLALDKNITNVVFDRNGYLYHGRIKAVADGAREAGLKL</sequence>
<evidence type="ECO:0000256" key="4">
    <source>
        <dbReference type="ARBA" id="ARBA00022980"/>
    </source>
</evidence>